<reference evidence="10 11" key="1">
    <citation type="submission" date="2018-03" db="EMBL/GenBank/DDBJ databases">
        <title>Genomic Encyclopedia of Archaeal and Bacterial Type Strains, Phase II (KMG-II): from individual species to whole genera.</title>
        <authorList>
            <person name="Goeker M."/>
        </authorList>
    </citation>
    <scope>NUCLEOTIDE SEQUENCE [LARGE SCALE GENOMIC DNA]</scope>
    <source>
        <strain evidence="10 11">DSM 28229</strain>
    </source>
</reference>
<keyword evidence="3" id="KW-1003">Cell membrane</keyword>
<dbReference type="InterPro" id="IPR003838">
    <property type="entry name" value="ABC3_permease_C"/>
</dbReference>
<feature type="domain" description="MacB-like periplasmic core" evidence="9">
    <location>
        <begin position="29"/>
        <end position="251"/>
    </location>
</feature>
<evidence type="ECO:0000256" key="7">
    <source>
        <dbReference type="SAM" id="Phobius"/>
    </source>
</evidence>
<gene>
    <name evidence="10" type="ORF">BC781_11184</name>
</gene>
<dbReference type="Pfam" id="PF02687">
    <property type="entry name" value="FtsX"/>
    <property type="match status" value="1"/>
</dbReference>
<feature type="transmembrane region" description="Helical" evidence="7">
    <location>
        <begin position="24"/>
        <end position="50"/>
    </location>
</feature>
<protein>
    <submittedName>
        <fullName evidence="10">Lipoprotein-releasing system permease protein</fullName>
    </submittedName>
</protein>
<feature type="transmembrane region" description="Helical" evidence="7">
    <location>
        <begin position="325"/>
        <end position="349"/>
    </location>
</feature>
<dbReference type="PANTHER" id="PTHR30489">
    <property type="entry name" value="LIPOPROTEIN-RELEASING SYSTEM TRANSMEMBRANE PROTEIN LOLE"/>
    <property type="match status" value="1"/>
</dbReference>
<dbReference type="AlphaFoldDB" id="A0A315YWM8"/>
<evidence type="ECO:0000256" key="4">
    <source>
        <dbReference type="ARBA" id="ARBA00022692"/>
    </source>
</evidence>
<dbReference type="EMBL" id="QGDO01000011">
    <property type="protein sequence ID" value="PWJ34174.1"/>
    <property type="molecule type" value="Genomic_DNA"/>
</dbReference>
<evidence type="ECO:0000256" key="3">
    <source>
        <dbReference type="ARBA" id="ARBA00022475"/>
    </source>
</evidence>
<feature type="transmembrane region" description="Helical" evidence="7">
    <location>
        <begin position="355"/>
        <end position="373"/>
    </location>
</feature>
<comment type="subcellular location">
    <subcellularLocation>
        <location evidence="1">Cell membrane</location>
        <topology evidence="1">Multi-pass membrane protein</topology>
    </subcellularLocation>
</comment>
<dbReference type="GO" id="GO:0044874">
    <property type="term" value="P:lipoprotein localization to outer membrane"/>
    <property type="evidence" value="ECO:0007669"/>
    <property type="project" value="TreeGrafter"/>
</dbReference>
<keyword evidence="4 7" id="KW-0812">Transmembrane</keyword>
<name>A0A315YWM8_SEDFL</name>
<evidence type="ECO:0000256" key="1">
    <source>
        <dbReference type="ARBA" id="ARBA00004651"/>
    </source>
</evidence>
<keyword evidence="6 7" id="KW-0472">Membrane</keyword>
<comment type="caution">
    <text evidence="10">The sequence shown here is derived from an EMBL/GenBank/DDBJ whole genome shotgun (WGS) entry which is preliminary data.</text>
</comment>
<keyword evidence="11" id="KW-1185">Reference proteome</keyword>
<dbReference type="GO" id="GO:0098797">
    <property type="term" value="C:plasma membrane protein complex"/>
    <property type="evidence" value="ECO:0007669"/>
    <property type="project" value="TreeGrafter"/>
</dbReference>
<dbReference type="InterPro" id="IPR025857">
    <property type="entry name" value="MacB_PCD"/>
</dbReference>
<evidence type="ECO:0000259" key="9">
    <source>
        <dbReference type="Pfam" id="PF12704"/>
    </source>
</evidence>
<dbReference type="Proteomes" id="UP000245535">
    <property type="component" value="Unassembled WGS sequence"/>
</dbReference>
<evidence type="ECO:0000256" key="2">
    <source>
        <dbReference type="ARBA" id="ARBA00005236"/>
    </source>
</evidence>
<evidence type="ECO:0000313" key="11">
    <source>
        <dbReference type="Proteomes" id="UP000245535"/>
    </source>
</evidence>
<feature type="domain" description="ABC3 transporter permease C-terminal" evidence="8">
    <location>
        <begin position="282"/>
        <end position="404"/>
    </location>
</feature>
<accession>A0A315YWM8</accession>
<sequence>MSKTSNFRVPLFIARRYFSIGKSFIKLLSSISMFGVAIGTAALVIVLSVFNGLEDLTRNMYMMHNPDIKISPSKGKHFEYTDALKNKLNTIEGVEVLTETVEDNALLIYKDQQKVINMKGVSSNFMSLYEFDTTLVLGDSYLLKDSVPYLLAGAELYKELSLRVKDNLNLLEIWFPKREKKVSLNPNTAFKKAYIQIGGIFLTEPEYDAQNVIVPMGFAKKLLQYDNELTSLEIRVAENYSIYEVQEQLKDALGDDFEVKNSDEQQAHILKAVKIEKFFTYIAFVFILGVASFNIFYSLAILGIEKKKDISILMTMGASQTFLKRVFLIEGSLIAFVGASVGLLLGYGICIGQQYFGWVSLGINSGLIDAYPVKIKALDFVMTAAAIIVITFLASIVPARNATKVIITENV</sequence>
<feature type="transmembrane region" description="Helical" evidence="7">
    <location>
        <begin position="278"/>
        <end position="304"/>
    </location>
</feature>
<evidence type="ECO:0000313" key="10">
    <source>
        <dbReference type="EMBL" id="PWJ34174.1"/>
    </source>
</evidence>
<dbReference type="OrthoDB" id="1522724at2"/>
<dbReference type="RefSeq" id="WP_109623007.1">
    <property type="nucleotide sequence ID" value="NZ_QGDO01000011.1"/>
</dbReference>
<keyword evidence="10" id="KW-0449">Lipoprotein</keyword>
<organism evidence="10 11">
    <name type="scientific">Sediminitomix flava</name>
    <dbReference type="NCBI Taxonomy" id="379075"/>
    <lineage>
        <taxon>Bacteria</taxon>
        <taxon>Pseudomonadati</taxon>
        <taxon>Bacteroidota</taxon>
        <taxon>Cytophagia</taxon>
        <taxon>Cytophagales</taxon>
        <taxon>Flammeovirgaceae</taxon>
        <taxon>Sediminitomix</taxon>
    </lineage>
</organism>
<proteinExistence type="inferred from homology"/>
<feature type="transmembrane region" description="Helical" evidence="7">
    <location>
        <begin position="380"/>
        <end position="399"/>
    </location>
</feature>
<comment type="similarity">
    <text evidence="2">Belongs to the ABC-4 integral membrane protein family. LolC/E subfamily.</text>
</comment>
<dbReference type="InterPro" id="IPR051447">
    <property type="entry name" value="Lipoprotein-release_system"/>
</dbReference>
<dbReference type="PANTHER" id="PTHR30489:SF0">
    <property type="entry name" value="LIPOPROTEIN-RELEASING SYSTEM TRANSMEMBRANE PROTEIN LOLE"/>
    <property type="match status" value="1"/>
</dbReference>
<evidence type="ECO:0000259" key="8">
    <source>
        <dbReference type="Pfam" id="PF02687"/>
    </source>
</evidence>
<evidence type="ECO:0000256" key="5">
    <source>
        <dbReference type="ARBA" id="ARBA00022989"/>
    </source>
</evidence>
<dbReference type="Pfam" id="PF12704">
    <property type="entry name" value="MacB_PCD"/>
    <property type="match status" value="1"/>
</dbReference>
<keyword evidence="5 7" id="KW-1133">Transmembrane helix</keyword>
<evidence type="ECO:0000256" key="6">
    <source>
        <dbReference type="ARBA" id="ARBA00023136"/>
    </source>
</evidence>